<evidence type="ECO:0000313" key="2">
    <source>
        <dbReference type="EMBL" id="ACV11497.1"/>
    </source>
</evidence>
<dbReference type="SUPFAM" id="SSF51604">
    <property type="entry name" value="Enolase C-terminal domain-like"/>
    <property type="match status" value="1"/>
</dbReference>
<dbReference type="KEGG" id="hut:Huta_1321"/>
<dbReference type="EMBL" id="CP001687">
    <property type="protein sequence ID" value="ACV11497.1"/>
    <property type="molecule type" value="Genomic_DNA"/>
</dbReference>
<feature type="region of interest" description="Disordered" evidence="1">
    <location>
        <begin position="315"/>
        <end position="347"/>
    </location>
</feature>
<proteinExistence type="predicted"/>
<reference evidence="2 3" key="1">
    <citation type="journal article" date="2009" name="Stand. Genomic Sci.">
        <title>Complete genome sequence of Halorhabdus utahensis type strain (AX-2).</title>
        <authorList>
            <person name="Anderson I."/>
            <person name="Tindall B.J."/>
            <person name="Pomrenke H."/>
            <person name="Goker M."/>
            <person name="Lapidus A."/>
            <person name="Nolan M."/>
            <person name="Copeland A."/>
            <person name="Glavina Del Rio T."/>
            <person name="Chen F."/>
            <person name="Tice H."/>
            <person name="Cheng J.F."/>
            <person name="Lucas S."/>
            <person name="Chertkov O."/>
            <person name="Bruce D."/>
            <person name="Brettin T."/>
            <person name="Detter J.C."/>
            <person name="Han C."/>
            <person name="Goodwin L."/>
            <person name="Land M."/>
            <person name="Hauser L."/>
            <person name="Chang Y.J."/>
            <person name="Jeffries C.D."/>
            <person name="Pitluck S."/>
            <person name="Pati A."/>
            <person name="Mavromatis K."/>
            <person name="Ivanova N."/>
            <person name="Ovchinnikova G."/>
            <person name="Chen A."/>
            <person name="Palaniappan K."/>
            <person name="Chain P."/>
            <person name="Rohde M."/>
            <person name="Bristow J."/>
            <person name="Eisen J.A."/>
            <person name="Markowitz V."/>
            <person name="Hugenholtz P."/>
            <person name="Kyrpides N.C."/>
            <person name="Klenk H.P."/>
        </authorList>
    </citation>
    <scope>NUCLEOTIDE SEQUENCE [LARGE SCALE GENOMIC DNA]</scope>
    <source>
        <strain evidence="3">DSM 12940 / JCM 11049 / AX-2</strain>
    </source>
</reference>
<evidence type="ECO:0000313" key="3">
    <source>
        <dbReference type="Proteomes" id="UP000002071"/>
    </source>
</evidence>
<organism evidence="2 3">
    <name type="scientific">Halorhabdus utahensis (strain DSM 12940 / JCM 11049 / AX-2)</name>
    <dbReference type="NCBI Taxonomy" id="519442"/>
    <lineage>
        <taxon>Archaea</taxon>
        <taxon>Methanobacteriati</taxon>
        <taxon>Methanobacteriota</taxon>
        <taxon>Stenosarchaea group</taxon>
        <taxon>Halobacteria</taxon>
        <taxon>Halobacteriales</taxon>
        <taxon>Haloarculaceae</taxon>
        <taxon>Halorhabdus</taxon>
    </lineage>
</organism>
<evidence type="ECO:0008006" key="4">
    <source>
        <dbReference type="Google" id="ProtNLM"/>
    </source>
</evidence>
<dbReference type="Proteomes" id="UP000002071">
    <property type="component" value="Chromosome"/>
</dbReference>
<keyword evidence="3" id="KW-1185">Reference proteome</keyword>
<dbReference type="OrthoDB" id="155947at2157"/>
<dbReference type="eggNOG" id="arCOG06337">
    <property type="taxonomic scope" value="Archaea"/>
</dbReference>
<dbReference type="GeneID" id="8383598"/>
<dbReference type="STRING" id="519442.Huta_1321"/>
<sequence>MDYADVADLSVTIDDIELRQQEQETSSGFTRTTTTITLRGEERVGRGEDVTYDEEDHRALAESGGFSIEGSYTLDEFAERVESMDLFPGGPQRPPSRRYRRWALESAALDLGLRQAGVSLGEAVDRSPEPVRFVVSTTLGESPSFDRIAQLREAYPDVELKLDPTPEWTAELIDRLAAIDAVRILDLKGQYAHADVHQPPNATLYERVFGAFPDAIVEDPATSEETQPLLADHADRLSWDVPITDVDAIESLPFEPEWVNVKPSRIGSVEGLCDVVSYCQENDITMYGGGQFELDVGRSQIQTLASLCYPDGPNDVAPSAFNDPDVEGGLPASPLGPPEQTPGFGTH</sequence>
<name>C7NN97_HALUD</name>
<accession>C7NN97</accession>
<evidence type="ECO:0000256" key="1">
    <source>
        <dbReference type="SAM" id="MobiDB-lite"/>
    </source>
</evidence>
<dbReference type="AlphaFoldDB" id="C7NN97"/>
<protein>
    <recommendedName>
        <fullName evidence="4">Mandelate racemase/muconate lactonizing protein</fullName>
    </recommendedName>
</protein>
<dbReference type="HOGENOM" id="CLU_788977_0_0_2"/>
<dbReference type="InterPro" id="IPR036849">
    <property type="entry name" value="Enolase-like_C_sf"/>
</dbReference>
<dbReference type="RefSeq" id="WP_015789071.1">
    <property type="nucleotide sequence ID" value="NC_013158.1"/>
</dbReference>
<dbReference type="Gene3D" id="3.20.20.120">
    <property type="entry name" value="Enolase-like C-terminal domain"/>
    <property type="match status" value="1"/>
</dbReference>
<gene>
    <name evidence="2" type="ordered locus">Huta_1321</name>
</gene>